<evidence type="ECO:0000313" key="3">
    <source>
        <dbReference type="EMBL" id="RHG62247.1"/>
    </source>
</evidence>
<dbReference type="GO" id="GO:0051607">
    <property type="term" value="P:defense response to virus"/>
    <property type="evidence" value="ECO:0007669"/>
    <property type="project" value="UniProtKB-KW"/>
</dbReference>
<dbReference type="AlphaFoldDB" id="A0A3R6E8A2"/>
<dbReference type="InterPro" id="IPR052216">
    <property type="entry name" value="CRISPR_Csm3_endoribonuclease"/>
</dbReference>
<evidence type="ECO:0000259" key="2">
    <source>
        <dbReference type="Pfam" id="PF03787"/>
    </source>
</evidence>
<dbReference type="Proteomes" id="UP000286501">
    <property type="component" value="Unassembled WGS sequence"/>
</dbReference>
<dbReference type="EMBL" id="QRIN01000088">
    <property type="protein sequence ID" value="RHG62247.1"/>
    <property type="molecule type" value="Genomic_DNA"/>
</dbReference>
<evidence type="ECO:0000313" key="4">
    <source>
        <dbReference type="Proteomes" id="UP000286501"/>
    </source>
</evidence>
<reference evidence="3 4" key="1">
    <citation type="submission" date="2018-08" db="EMBL/GenBank/DDBJ databases">
        <title>A genome reference for cultivated species of the human gut microbiota.</title>
        <authorList>
            <person name="Zou Y."/>
            <person name="Xue W."/>
            <person name="Luo G."/>
        </authorList>
    </citation>
    <scope>NUCLEOTIDE SEQUENCE [LARGE SCALE GENOMIC DNA]</scope>
    <source>
        <strain evidence="3 4">AM22-1</strain>
    </source>
</reference>
<dbReference type="InterPro" id="IPR005537">
    <property type="entry name" value="RAMP_III_fam"/>
</dbReference>
<accession>A0A3R6E8A2</accession>
<feature type="domain" description="CRISPR type III-associated protein" evidence="2">
    <location>
        <begin position="7"/>
        <end position="178"/>
    </location>
</feature>
<organism evidence="3 4">
    <name type="scientific">Segatella copri</name>
    <dbReference type="NCBI Taxonomy" id="165179"/>
    <lineage>
        <taxon>Bacteria</taxon>
        <taxon>Pseudomonadati</taxon>
        <taxon>Bacteroidota</taxon>
        <taxon>Bacteroidia</taxon>
        <taxon>Bacteroidales</taxon>
        <taxon>Prevotellaceae</taxon>
        <taxon>Segatella</taxon>
    </lineage>
</organism>
<dbReference type="RefSeq" id="WP_118201689.1">
    <property type="nucleotide sequence ID" value="NZ_QRIE01000091.1"/>
</dbReference>
<sequence>MKDLNIKIEFFSPWHCGSGLSAGADADSLVIKDTNGLPYIPGKTIKGLIREAVEDYAALRGLDMDLEKAFGKAATAEEVLPSGTLFFTNATLKEDEAKSILSNHVEDLLYINKVATAIDEKNGITQEHSLRTIETTIPCTLYATILYVDDDMESVLEAALGFIKRMGTGRNRGLGRCKFSIEKGGKA</sequence>
<comment type="caution">
    <text evidence="3">The sequence shown here is derived from an EMBL/GenBank/DDBJ whole genome shotgun (WGS) entry which is preliminary data.</text>
</comment>
<dbReference type="PANTHER" id="PTHR35579">
    <property type="entry name" value="CRISPR SYSTEM CMS ENDORIBONUCLEASE CSM3"/>
    <property type="match status" value="1"/>
</dbReference>
<gene>
    <name evidence="3" type="ORF">DW250_14410</name>
</gene>
<protein>
    <submittedName>
        <fullName evidence="3">CRISPR-associated protein</fullName>
    </submittedName>
</protein>
<dbReference type="CDD" id="cd09726">
    <property type="entry name" value="RAMP_I_III"/>
    <property type="match status" value="1"/>
</dbReference>
<name>A0A3R6E8A2_9BACT</name>
<evidence type="ECO:0000256" key="1">
    <source>
        <dbReference type="ARBA" id="ARBA00023118"/>
    </source>
</evidence>
<dbReference type="PANTHER" id="PTHR35579:SF3">
    <property type="entry name" value="CRISPR SYSTEM CMS ENDORIBONUCLEASE CSM3"/>
    <property type="match status" value="1"/>
</dbReference>
<keyword evidence="1" id="KW-0051">Antiviral defense</keyword>
<proteinExistence type="predicted"/>
<dbReference type="Pfam" id="PF03787">
    <property type="entry name" value="RAMPs"/>
    <property type="match status" value="1"/>
</dbReference>